<feature type="region of interest" description="Disordered" evidence="1">
    <location>
        <begin position="144"/>
        <end position="198"/>
    </location>
</feature>
<sequence length="800" mass="92297">MKTVKPKYQYHRSNSNRRDNNSFHFTVNGNIVRVCKSFFKSTLDITDRPIRTIVSKQAACGGMVAQDLRGKHGKHPNLEASIKEGIRNHINSIPRIESHYLRARSSREYIEGAMEYSSRTRKMVADALEMQKENLAICQIAEVPGTSNGLDSDSGPEEDPLGSDDSRADPDFSSNTSESSSDSNGGFAEETGQSSHRCSNVARKVVNCSQTTKTGRKRLRFPEKWRKNAAKALRNEGKEYVSVSKTRKLHPSRTILPPCGDKCKLQCSKKFTDENRKTLFSEYWGLGNLHRQRDFLATSMSLVQPKYQYKQDGSHRQQNNAFYFILNNQRTRVCKYFFKATLAINDRPIRTVAQKKALAPTGQIIEPDRRGKHGKHPKLDEGIKNSVRSHIRRIPKIESHYARSNTTKEFIEGGKSVADLHREYVMLCKEKKVASANYNMYFKIFNEEFNLSFFVPKKDQCDFCTAFEQMSAEEKASQYEKYNEHQKEKELSREEKEKDKNSDMHVAVYDLQATLPCPKGDTSSFYYISKLNVYNFTVFDLKKKDVDCYVWHEGHAHRGADEIGTCVLKYLENINTRAESQQAGIDVVFYSDNCGGQQKNRFLLSTYLYAISHFNYIRSITHKYLITGHSQNEGDSAHSVIERHIKRYLKSAPIYTPEQYYSLIRTAKKTGNPYKVTEMCHSDFFDLKNLPFQMQYNNFTNNADNEAFKLSEVKVIMISKDHLHTVFYKNSYSEQEYKKIIVRGPSRKNHDLNNQSVVLKKAYQRKPGISEKKKNSLLSLFKNPNKSTVPRVYLDYYKNL</sequence>
<dbReference type="AlphaFoldDB" id="A0A9P0KHL0"/>
<dbReference type="EMBL" id="CAKOFQ010006818">
    <property type="protein sequence ID" value="CAH1974109.1"/>
    <property type="molecule type" value="Genomic_DNA"/>
</dbReference>
<proteinExistence type="predicted"/>
<feature type="compositionally biased region" description="Basic residues" evidence="1">
    <location>
        <begin position="1"/>
        <end position="10"/>
    </location>
</feature>
<feature type="region of interest" description="Disordered" evidence="1">
    <location>
        <begin position="1"/>
        <end position="22"/>
    </location>
</feature>
<dbReference type="Proteomes" id="UP001152888">
    <property type="component" value="Unassembled WGS sequence"/>
</dbReference>
<evidence type="ECO:0000259" key="2">
    <source>
        <dbReference type="Pfam" id="PF25273"/>
    </source>
</evidence>
<keyword evidence="4" id="KW-1185">Reference proteome</keyword>
<dbReference type="PANTHER" id="PTHR10773">
    <property type="entry name" value="DNA-DIRECTED RNA POLYMERASES I, II, AND III SUBUNIT RPABC2"/>
    <property type="match status" value="1"/>
</dbReference>
<feature type="region of interest" description="Disordered" evidence="1">
    <location>
        <begin position="477"/>
        <end position="501"/>
    </location>
</feature>
<comment type="caution">
    <text evidence="3">The sequence shown here is derived from an EMBL/GenBank/DDBJ whole genome shotgun (WGS) entry which is preliminary data.</text>
</comment>
<dbReference type="InterPro" id="IPR057191">
    <property type="entry name" value="DUF7869"/>
</dbReference>
<feature type="domain" description="DUF7869" evidence="2">
    <location>
        <begin position="544"/>
        <end position="717"/>
    </location>
</feature>
<protein>
    <recommendedName>
        <fullName evidence="2">DUF7869 domain-containing protein</fullName>
    </recommendedName>
</protein>
<dbReference type="Pfam" id="PF25273">
    <property type="entry name" value="DUF7869"/>
    <property type="match status" value="1"/>
</dbReference>
<feature type="compositionally biased region" description="Low complexity" evidence="1">
    <location>
        <begin position="171"/>
        <end position="187"/>
    </location>
</feature>
<gene>
    <name evidence="3" type="ORF">ACAOBT_LOCUS10895</name>
</gene>
<dbReference type="OrthoDB" id="434783at2759"/>
<name>A0A9P0KHL0_ACAOB</name>
<organism evidence="3 4">
    <name type="scientific">Acanthoscelides obtectus</name>
    <name type="common">Bean weevil</name>
    <name type="synonym">Bruchus obtectus</name>
    <dbReference type="NCBI Taxonomy" id="200917"/>
    <lineage>
        <taxon>Eukaryota</taxon>
        <taxon>Metazoa</taxon>
        <taxon>Ecdysozoa</taxon>
        <taxon>Arthropoda</taxon>
        <taxon>Hexapoda</taxon>
        <taxon>Insecta</taxon>
        <taxon>Pterygota</taxon>
        <taxon>Neoptera</taxon>
        <taxon>Endopterygota</taxon>
        <taxon>Coleoptera</taxon>
        <taxon>Polyphaga</taxon>
        <taxon>Cucujiformia</taxon>
        <taxon>Chrysomeloidea</taxon>
        <taxon>Chrysomelidae</taxon>
        <taxon>Bruchinae</taxon>
        <taxon>Bruchini</taxon>
        <taxon>Acanthoscelides</taxon>
    </lineage>
</organism>
<accession>A0A9P0KHL0</accession>
<dbReference type="PANTHER" id="PTHR10773:SF19">
    <property type="match status" value="1"/>
</dbReference>
<evidence type="ECO:0000313" key="4">
    <source>
        <dbReference type="Proteomes" id="UP001152888"/>
    </source>
</evidence>
<reference evidence="3" key="1">
    <citation type="submission" date="2022-03" db="EMBL/GenBank/DDBJ databases">
        <authorList>
            <person name="Sayadi A."/>
        </authorList>
    </citation>
    <scope>NUCLEOTIDE SEQUENCE</scope>
</reference>
<evidence type="ECO:0000313" key="3">
    <source>
        <dbReference type="EMBL" id="CAH1974109.1"/>
    </source>
</evidence>
<evidence type="ECO:0000256" key="1">
    <source>
        <dbReference type="SAM" id="MobiDB-lite"/>
    </source>
</evidence>